<accession>A0AAF1C5R9</accession>
<dbReference type="InterPro" id="IPR014968">
    <property type="entry name" value="XisI"/>
</dbReference>
<dbReference type="EMBL" id="CP138348">
    <property type="protein sequence ID" value="WPF88870.1"/>
    <property type="molecule type" value="Genomic_DNA"/>
</dbReference>
<dbReference type="AlphaFoldDB" id="A0AAF1C5R9"/>
<protein>
    <submittedName>
        <fullName evidence="1">Element excision factor XisI family protein</fullName>
    </submittedName>
</protein>
<dbReference type="RefSeq" id="WP_320001653.1">
    <property type="nucleotide sequence ID" value="NZ_CP138348.1"/>
</dbReference>
<name>A0AAF1C5R9_9CHRO</name>
<dbReference type="SUPFAM" id="SSF143847">
    <property type="entry name" value="XisI-like"/>
    <property type="match status" value="1"/>
</dbReference>
<proteinExistence type="predicted"/>
<gene>
    <name evidence="1" type="ORF">SAY89_00955</name>
</gene>
<dbReference type="Gene3D" id="3.30.310.110">
    <property type="entry name" value="XisI-like"/>
    <property type="match status" value="1"/>
</dbReference>
<reference evidence="1" key="1">
    <citation type="submission" date="2023-11" db="EMBL/GenBank/DDBJ databases">
        <title>Genome sequence of Cyanobacterium aponinum BCRC AL20115.</title>
        <authorList>
            <person name="Chang H.-Y."/>
            <person name="Lin K.-M."/>
            <person name="Hsueh H.-T."/>
            <person name="Chu H.-A."/>
            <person name="Kuo C.-H."/>
        </authorList>
    </citation>
    <scope>NUCLEOTIDE SEQUENCE</scope>
    <source>
        <strain evidence="1">AL20115</strain>
    </source>
</reference>
<sequence>MDTLNQYRQIIEEVLTDYSQLPYSYGDLERGFIIGCDRNSYLLLTVGWQQEQRVHGCLIHIEIKN</sequence>
<dbReference type="Pfam" id="PF08869">
    <property type="entry name" value="XisI"/>
    <property type="match status" value="1"/>
</dbReference>
<evidence type="ECO:0000313" key="1">
    <source>
        <dbReference type="EMBL" id="WPF88870.1"/>
    </source>
</evidence>
<dbReference type="InterPro" id="IPR035943">
    <property type="entry name" value="XisI-like_sf"/>
</dbReference>
<organism evidence="1">
    <name type="scientific">Cyanobacterium aponinum AL20115</name>
    <dbReference type="NCBI Taxonomy" id="3090662"/>
    <lineage>
        <taxon>Bacteria</taxon>
        <taxon>Bacillati</taxon>
        <taxon>Cyanobacteriota</taxon>
        <taxon>Cyanophyceae</taxon>
        <taxon>Oscillatoriophycideae</taxon>
        <taxon>Chroococcales</taxon>
        <taxon>Geminocystaceae</taxon>
        <taxon>Cyanobacterium</taxon>
    </lineage>
</organism>